<evidence type="ECO:0000313" key="11">
    <source>
        <dbReference type="Proteomes" id="UP001319080"/>
    </source>
</evidence>
<dbReference type="CDD" id="cd01556">
    <property type="entry name" value="EPSP_synthase"/>
    <property type="match status" value="1"/>
</dbReference>
<evidence type="ECO:0000256" key="2">
    <source>
        <dbReference type="ARBA" id="ARBA00009948"/>
    </source>
</evidence>
<dbReference type="GO" id="GO:0009073">
    <property type="term" value="P:aromatic amino acid family biosynthetic process"/>
    <property type="evidence" value="ECO:0007669"/>
    <property type="project" value="UniProtKB-KW"/>
</dbReference>
<evidence type="ECO:0000256" key="1">
    <source>
        <dbReference type="ARBA" id="ARBA00004811"/>
    </source>
</evidence>
<evidence type="ECO:0000256" key="7">
    <source>
        <dbReference type="ARBA" id="ARBA00030046"/>
    </source>
</evidence>
<name>A0AAP2DUC9_9BACT</name>
<organism evidence="10 11">
    <name type="scientific">Dawidia cretensis</name>
    <dbReference type="NCBI Taxonomy" id="2782350"/>
    <lineage>
        <taxon>Bacteria</taxon>
        <taxon>Pseudomonadati</taxon>
        <taxon>Bacteroidota</taxon>
        <taxon>Cytophagia</taxon>
        <taxon>Cytophagales</taxon>
        <taxon>Chryseotaleaceae</taxon>
        <taxon>Dawidia</taxon>
    </lineage>
</organism>
<keyword evidence="4" id="KW-0028">Amino-acid biosynthesis</keyword>
<keyword evidence="5" id="KW-0808">Transferase</keyword>
<dbReference type="GO" id="GO:0003866">
    <property type="term" value="F:3-phosphoshikimate 1-carboxyvinyltransferase activity"/>
    <property type="evidence" value="ECO:0007669"/>
    <property type="project" value="UniProtKB-EC"/>
</dbReference>
<evidence type="ECO:0000256" key="5">
    <source>
        <dbReference type="ARBA" id="ARBA00022679"/>
    </source>
</evidence>
<evidence type="ECO:0000256" key="6">
    <source>
        <dbReference type="ARBA" id="ARBA00023141"/>
    </source>
</evidence>
<dbReference type="PROSITE" id="PS00885">
    <property type="entry name" value="EPSP_SYNTHASE_2"/>
    <property type="match status" value="1"/>
</dbReference>
<dbReference type="PANTHER" id="PTHR21090:SF5">
    <property type="entry name" value="PENTAFUNCTIONAL AROM POLYPEPTIDE"/>
    <property type="match status" value="1"/>
</dbReference>
<dbReference type="Pfam" id="PF00275">
    <property type="entry name" value="EPSP_synthase"/>
    <property type="match status" value="2"/>
</dbReference>
<comment type="catalytic activity">
    <reaction evidence="8">
        <text>3-phosphoshikimate + phosphoenolpyruvate = 5-O-(1-carboxyvinyl)-3-phosphoshikimate + phosphate</text>
        <dbReference type="Rhea" id="RHEA:21256"/>
        <dbReference type="ChEBI" id="CHEBI:43474"/>
        <dbReference type="ChEBI" id="CHEBI:57701"/>
        <dbReference type="ChEBI" id="CHEBI:58702"/>
        <dbReference type="ChEBI" id="CHEBI:145989"/>
        <dbReference type="EC" id="2.5.1.19"/>
    </reaction>
    <physiologicalReaction direction="left-to-right" evidence="8">
        <dbReference type="Rhea" id="RHEA:21257"/>
    </physiologicalReaction>
</comment>
<feature type="domain" description="Enolpyruvate transferase" evidence="9">
    <location>
        <begin position="31"/>
        <end position="75"/>
    </location>
</feature>
<dbReference type="InterPro" id="IPR023193">
    <property type="entry name" value="EPSP_synthase_CS"/>
</dbReference>
<comment type="caution">
    <text evidence="10">The sequence shown here is derived from an EMBL/GenBank/DDBJ whole genome shotgun (WGS) entry which is preliminary data.</text>
</comment>
<evidence type="ECO:0000256" key="3">
    <source>
        <dbReference type="ARBA" id="ARBA00012450"/>
    </source>
</evidence>
<sequence length="424" mass="46211">MEKYPGTNCNLPTKFYSPLSTTIHLKRTNVLKGTTSLLPASKSISNRALIINALAGGTAELHNLSDANDTQLMLRRVGSTDPVIDVEDAGTTMRFLTAYFAVTKQQKTLTGTARMQERPIGILVDALRSLGADIAYTGREGYPPLRTQGFAGQQRDTIRIRGDVSSQFISALMMVAPMLPQGLTLELEGKVGSRPYIEMTAALMKHFGASSTLLDDKVIIPPTHYTPAPFTVESDWSAASYWFAFTALAQDATISLPRLFQSSLQGDSVVVQIMDILGVRAVYDGGLLTLTKKESAATVAWDFTHCPDLAQTVAVVCAAKGIRGSFTGLESLRIKETDRIAALQNELRKIGADLVEDSTEHWTLVPSQQLPASASFATYKDHRMAMAFAPLVTVMDVTIEQPDVVRKSYPNYWNDLHAFGITSA</sequence>
<dbReference type="AlphaFoldDB" id="A0AAP2DUC9"/>
<evidence type="ECO:0000256" key="8">
    <source>
        <dbReference type="ARBA" id="ARBA00044633"/>
    </source>
</evidence>
<dbReference type="GO" id="GO:0008652">
    <property type="term" value="P:amino acid biosynthetic process"/>
    <property type="evidence" value="ECO:0007669"/>
    <property type="project" value="UniProtKB-KW"/>
</dbReference>
<dbReference type="EMBL" id="JAHESE010000003">
    <property type="protein sequence ID" value="MBT1707705.1"/>
    <property type="molecule type" value="Genomic_DNA"/>
</dbReference>
<comment type="similarity">
    <text evidence="2">Belongs to the EPSP synthase family.</text>
</comment>
<gene>
    <name evidence="10" type="ORF">KK062_05710</name>
</gene>
<keyword evidence="6" id="KW-0057">Aromatic amino acid biosynthesis</keyword>
<dbReference type="EC" id="2.5.1.19" evidence="3"/>
<dbReference type="InterPro" id="IPR006264">
    <property type="entry name" value="EPSP_synthase"/>
</dbReference>
<dbReference type="Gene3D" id="3.65.10.10">
    <property type="entry name" value="Enolpyruvate transferase domain"/>
    <property type="match status" value="3"/>
</dbReference>
<comment type="pathway">
    <text evidence="1">Metabolic intermediate biosynthesis; chorismate biosynthesis; chorismate from D-erythrose 4-phosphate and phosphoenolpyruvate: step 6/7.</text>
</comment>
<dbReference type="PANTHER" id="PTHR21090">
    <property type="entry name" value="AROM/DEHYDROQUINATE SYNTHASE"/>
    <property type="match status" value="1"/>
</dbReference>
<evidence type="ECO:0000259" key="9">
    <source>
        <dbReference type="Pfam" id="PF00275"/>
    </source>
</evidence>
<dbReference type="SUPFAM" id="SSF55205">
    <property type="entry name" value="EPT/RTPC-like"/>
    <property type="match status" value="1"/>
</dbReference>
<dbReference type="PIRSF" id="PIRSF000505">
    <property type="entry name" value="EPSPS"/>
    <property type="match status" value="1"/>
</dbReference>
<proteinExistence type="inferred from homology"/>
<protein>
    <recommendedName>
        <fullName evidence="3">3-phosphoshikimate 1-carboxyvinyltransferase</fullName>
        <ecNumber evidence="3">2.5.1.19</ecNumber>
    </recommendedName>
    <alternativeName>
        <fullName evidence="7">5-enolpyruvylshikimate-3-phosphate synthase</fullName>
    </alternativeName>
</protein>
<evidence type="ECO:0000256" key="4">
    <source>
        <dbReference type="ARBA" id="ARBA00022605"/>
    </source>
</evidence>
<reference evidence="10 11" key="1">
    <citation type="submission" date="2021-05" db="EMBL/GenBank/DDBJ databases">
        <title>A Polyphasic approach of four new species of the genus Ohtaekwangia: Ohtaekwangia histidinii sp. nov., Ohtaekwangia cretensis sp. nov., Ohtaekwangia indiensis sp. nov., Ohtaekwangia reichenbachii sp. nov. from diverse environment.</title>
        <authorList>
            <person name="Octaviana S."/>
        </authorList>
    </citation>
    <scope>NUCLEOTIDE SEQUENCE [LARGE SCALE GENOMIC DNA]</scope>
    <source>
        <strain evidence="10 11">PWU5</strain>
    </source>
</reference>
<feature type="domain" description="Enolpyruvate transferase" evidence="9">
    <location>
        <begin position="82"/>
        <end position="416"/>
    </location>
</feature>
<keyword evidence="11" id="KW-1185">Reference proteome</keyword>
<dbReference type="GO" id="GO:0009423">
    <property type="term" value="P:chorismate biosynthetic process"/>
    <property type="evidence" value="ECO:0007669"/>
    <property type="project" value="TreeGrafter"/>
</dbReference>
<dbReference type="Proteomes" id="UP001319080">
    <property type="component" value="Unassembled WGS sequence"/>
</dbReference>
<dbReference type="InterPro" id="IPR013792">
    <property type="entry name" value="RNA3'P_cycl/enolpyr_Trfase_a/b"/>
</dbReference>
<dbReference type="InterPro" id="IPR036968">
    <property type="entry name" value="Enolpyruvate_Tfrase_sf"/>
</dbReference>
<dbReference type="InterPro" id="IPR001986">
    <property type="entry name" value="Enolpyruvate_Tfrase_dom"/>
</dbReference>
<accession>A0AAP2DUC9</accession>
<evidence type="ECO:0000313" key="10">
    <source>
        <dbReference type="EMBL" id="MBT1707705.1"/>
    </source>
</evidence>